<dbReference type="Proteomes" id="UP000502415">
    <property type="component" value="Chromosome"/>
</dbReference>
<organism evidence="3 4">
    <name type="scientific">Massilia forsythiae</name>
    <dbReference type="NCBI Taxonomy" id="2728020"/>
    <lineage>
        <taxon>Bacteria</taxon>
        <taxon>Pseudomonadati</taxon>
        <taxon>Pseudomonadota</taxon>
        <taxon>Betaproteobacteria</taxon>
        <taxon>Burkholderiales</taxon>
        <taxon>Oxalobacteraceae</taxon>
        <taxon>Telluria group</taxon>
        <taxon>Massilia</taxon>
    </lineage>
</organism>
<accession>A0A7Z2ZTP9</accession>
<sequence>MKLPDDVRDWLRRRFDSRHRDWLADLAGDAAWPLDIALGIPSEQAAIARLDATRAWVAAWQGWHGAGELQWTQRRWRTLGTQRLPELLRLDSPRQVADWLGEGERWERAARRQALLEQRWPVLKRRLGRLFAALATYTDADVDRLVATLAWIERHPDSNLYLRQLPIPGLDTKWVEARKGVLAELLGHILARPDDTEDFHALCGLRRPSSLVRMRVLDPALRARLGGIGDMAVPADELARLTIAPRHVVVVENLQTGLALGDLPDTVAFMGLGYGVDVLAGLPWVRDADCIYWGDIDTHGLAILGRLRSHLPAVRSVLMDEATLLAHRAFWTQETSQHAAQDPSHLLPLERALYQALKGHALGPSVRLEQERIGWTTAWDALLRIHAQVP</sequence>
<dbReference type="InterPro" id="IPR014544">
    <property type="entry name" value="UCP028408"/>
</dbReference>
<dbReference type="RefSeq" id="WP_170202255.1">
    <property type="nucleotide sequence ID" value="NZ_CP051685.1"/>
</dbReference>
<evidence type="ECO:0008006" key="5">
    <source>
        <dbReference type="Google" id="ProtNLM"/>
    </source>
</evidence>
<dbReference type="InterPro" id="IPR024534">
    <property type="entry name" value="JetD_C"/>
</dbReference>
<dbReference type="KEGG" id="mfy:HH212_09465"/>
<dbReference type="InterPro" id="IPR024537">
    <property type="entry name" value="DUF3322"/>
</dbReference>
<dbReference type="Pfam" id="PF11795">
    <property type="entry name" value="DUF3322"/>
    <property type="match status" value="1"/>
</dbReference>
<gene>
    <name evidence="3" type="ORF">HH212_09465</name>
</gene>
<keyword evidence="4" id="KW-1185">Reference proteome</keyword>
<evidence type="ECO:0000259" key="2">
    <source>
        <dbReference type="Pfam" id="PF11795"/>
    </source>
</evidence>
<evidence type="ECO:0000313" key="4">
    <source>
        <dbReference type="Proteomes" id="UP000502415"/>
    </source>
</evidence>
<dbReference type="EMBL" id="CP051685">
    <property type="protein sequence ID" value="QJE00222.1"/>
    <property type="molecule type" value="Genomic_DNA"/>
</dbReference>
<dbReference type="PIRSF" id="PIRSF028408">
    <property type="entry name" value="UCP028408"/>
    <property type="match status" value="1"/>
</dbReference>
<evidence type="ECO:0000259" key="1">
    <source>
        <dbReference type="Pfam" id="PF09983"/>
    </source>
</evidence>
<evidence type="ECO:0000313" key="3">
    <source>
        <dbReference type="EMBL" id="QJE00222.1"/>
    </source>
</evidence>
<name>A0A7Z2ZTP9_9BURK</name>
<dbReference type="Pfam" id="PF09983">
    <property type="entry name" value="JetD_C"/>
    <property type="match status" value="1"/>
</dbReference>
<protein>
    <recommendedName>
        <fullName evidence="5">DUF3322 and DUF2220 domain-containing protein</fullName>
    </recommendedName>
</protein>
<feature type="domain" description="DUF3322" evidence="2">
    <location>
        <begin position="4"/>
        <end position="186"/>
    </location>
</feature>
<dbReference type="AlphaFoldDB" id="A0A7Z2ZTP9"/>
<reference evidence="3 4" key="1">
    <citation type="submission" date="2020-04" db="EMBL/GenBank/DDBJ databases">
        <title>Genome sequencing of novel species.</title>
        <authorList>
            <person name="Heo J."/>
            <person name="Kim S.-J."/>
            <person name="Kim J.-S."/>
            <person name="Hong S.-B."/>
            <person name="Kwon S.-W."/>
        </authorList>
    </citation>
    <scope>NUCLEOTIDE SEQUENCE [LARGE SCALE GENOMIC DNA]</scope>
    <source>
        <strain evidence="3 4">GN2-R2</strain>
    </source>
</reference>
<proteinExistence type="predicted"/>
<feature type="domain" description="Wadjet protein JetD C-terminal" evidence="1">
    <location>
        <begin position="204"/>
        <end position="382"/>
    </location>
</feature>